<feature type="binding site" evidence="6">
    <location>
        <position position="140"/>
    </location>
    <ligand>
        <name>Ni(2+)</name>
        <dbReference type="ChEBI" id="CHEBI:49786"/>
        <label>1</label>
    </ligand>
</feature>
<evidence type="ECO:0000256" key="2">
    <source>
        <dbReference type="ARBA" id="ARBA00022596"/>
    </source>
</evidence>
<protein>
    <recommendedName>
        <fullName evidence="6 7">Urease subunit alpha</fullName>
        <ecNumber evidence="6 7">3.5.1.5</ecNumber>
    </recommendedName>
    <alternativeName>
        <fullName evidence="6">Urea amidohydrolase subunit alpha</fullName>
    </alternativeName>
</protein>
<dbReference type="Pfam" id="PF01979">
    <property type="entry name" value="Amidohydro_1"/>
    <property type="match status" value="1"/>
</dbReference>
<dbReference type="EMBL" id="JAUSQZ010000001">
    <property type="protein sequence ID" value="MDP9825770.1"/>
    <property type="molecule type" value="Genomic_DNA"/>
</dbReference>
<evidence type="ECO:0000256" key="4">
    <source>
        <dbReference type="ARBA" id="ARBA00022801"/>
    </source>
</evidence>
<dbReference type="PANTHER" id="PTHR43440:SF1">
    <property type="entry name" value="UREASE"/>
    <property type="match status" value="1"/>
</dbReference>
<feature type="binding site" description="via carbamate group" evidence="6">
    <location>
        <position position="223"/>
    </location>
    <ligand>
        <name>Ni(2+)</name>
        <dbReference type="ChEBI" id="CHEBI:49786"/>
        <label>1</label>
    </ligand>
</feature>
<name>A0ABT9P0Z2_9ACTN</name>
<feature type="binding site" evidence="6">
    <location>
        <position position="278"/>
    </location>
    <ligand>
        <name>Ni(2+)</name>
        <dbReference type="ChEBI" id="CHEBI:49786"/>
        <label>2</label>
    </ligand>
</feature>
<feature type="binding site" evidence="6">
    <location>
        <position position="252"/>
    </location>
    <ligand>
        <name>Ni(2+)</name>
        <dbReference type="ChEBI" id="CHEBI:49786"/>
        <label>2</label>
    </ligand>
</feature>
<comment type="PTM">
    <text evidence="6">Carboxylation allows a single lysine to coordinate two nickel ions.</text>
</comment>
<dbReference type="InterPro" id="IPR032466">
    <property type="entry name" value="Metal_Hydrolase"/>
</dbReference>
<dbReference type="InterPro" id="IPR011059">
    <property type="entry name" value="Metal-dep_hydrolase_composite"/>
</dbReference>
<dbReference type="EC" id="3.5.1.5" evidence="6 7"/>
<dbReference type="InterPro" id="IPR050112">
    <property type="entry name" value="Urease_alpha_subunit"/>
</dbReference>
<evidence type="ECO:0000256" key="7">
    <source>
        <dbReference type="NCBIfam" id="TIGR01792"/>
    </source>
</evidence>
<proteinExistence type="inferred from homology"/>
<reference evidence="12 13" key="1">
    <citation type="submission" date="2023-07" db="EMBL/GenBank/DDBJ databases">
        <title>Sequencing the genomes of 1000 actinobacteria strains.</title>
        <authorList>
            <person name="Klenk H.-P."/>
        </authorList>
    </citation>
    <scope>NUCLEOTIDE SEQUENCE [LARGE SCALE GENOMIC DNA]</scope>
    <source>
        <strain evidence="12 13">DSM 44388</strain>
    </source>
</reference>
<dbReference type="InterPro" id="IPR017950">
    <property type="entry name" value="Urease_AS"/>
</dbReference>
<feature type="modified residue" description="N6-carboxylysine" evidence="6">
    <location>
        <position position="223"/>
    </location>
</feature>
<comment type="subunit">
    <text evidence="6">Heterotrimer of UreA (gamma), UreB (beta) and UreC (alpha) subunits. Three heterotrimers associate to form the active enzyme.</text>
</comment>
<evidence type="ECO:0000259" key="11">
    <source>
        <dbReference type="PROSITE" id="PS51368"/>
    </source>
</evidence>
<keyword evidence="13" id="KW-1185">Reference proteome</keyword>
<comment type="subcellular location">
    <subcellularLocation>
        <location evidence="6 8">Cytoplasm</location>
    </subcellularLocation>
</comment>
<evidence type="ECO:0000256" key="10">
    <source>
        <dbReference type="RuleBase" id="RU004158"/>
    </source>
</evidence>
<dbReference type="PROSITE" id="PS00145">
    <property type="entry name" value="UREASE_2"/>
    <property type="match status" value="1"/>
</dbReference>
<comment type="pathway">
    <text evidence="1 6">Nitrogen metabolism; urea degradation; CO(2) and NH(3) from urea (urease route): step 1/1.</text>
</comment>
<dbReference type="CDD" id="cd00375">
    <property type="entry name" value="Urease_alpha"/>
    <property type="match status" value="1"/>
</dbReference>
<dbReference type="InterPro" id="IPR011612">
    <property type="entry name" value="Urease_alpha_N_dom"/>
</dbReference>
<dbReference type="NCBIfam" id="NF009686">
    <property type="entry name" value="PRK13207.1"/>
    <property type="match status" value="1"/>
</dbReference>
<dbReference type="SUPFAM" id="SSF51338">
    <property type="entry name" value="Composite domain of metallo-dependent hydrolases"/>
    <property type="match status" value="2"/>
</dbReference>
<organism evidence="12 13">
    <name type="scientific">Kineosporia succinea</name>
    <dbReference type="NCBI Taxonomy" id="84632"/>
    <lineage>
        <taxon>Bacteria</taxon>
        <taxon>Bacillati</taxon>
        <taxon>Actinomycetota</taxon>
        <taxon>Actinomycetes</taxon>
        <taxon>Kineosporiales</taxon>
        <taxon>Kineosporiaceae</taxon>
        <taxon>Kineosporia</taxon>
    </lineage>
</organism>
<dbReference type="PRINTS" id="PR01752">
    <property type="entry name" value="UREASE"/>
</dbReference>
<dbReference type="PROSITE" id="PS51368">
    <property type="entry name" value="UREASE_3"/>
    <property type="match status" value="1"/>
</dbReference>
<dbReference type="Pfam" id="PF00449">
    <property type="entry name" value="Urease_alpha"/>
    <property type="match status" value="1"/>
</dbReference>
<feature type="binding site" evidence="6">
    <location>
        <position position="366"/>
    </location>
    <ligand>
        <name>Ni(2+)</name>
        <dbReference type="ChEBI" id="CHEBI:49786"/>
        <label>1</label>
    </ligand>
</feature>
<comment type="similarity">
    <text evidence="6 10">Belongs to the metallo-dependent hydrolases superfamily. Urease alpha subunit family.</text>
</comment>
<comment type="caution">
    <text evidence="12">The sequence shown here is derived from an EMBL/GenBank/DDBJ whole genome shotgun (WGS) entry which is preliminary data.</text>
</comment>
<accession>A0ABT9P0Z2</accession>
<dbReference type="NCBIfam" id="TIGR01792">
    <property type="entry name" value="urease_alph"/>
    <property type="match status" value="1"/>
</dbReference>
<dbReference type="InterPro" id="IPR005848">
    <property type="entry name" value="Urease_asu"/>
</dbReference>
<feature type="binding site" evidence="6 8">
    <location>
        <position position="225"/>
    </location>
    <ligand>
        <name>substrate</name>
    </ligand>
</feature>
<feature type="binding site" evidence="6">
    <location>
        <position position="142"/>
    </location>
    <ligand>
        <name>Ni(2+)</name>
        <dbReference type="ChEBI" id="CHEBI:49786"/>
        <label>1</label>
    </ligand>
</feature>
<dbReference type="InterPro" id="IPR017951">
    <property type="entry name" value="Urease_asu_c"/>
</dbReference>
<sequence length="572" mass="60730">MDLSRARYAQLYGPTVGDKVRLADTDLVISPTEDRCGGPGRAGEEAVFGGGKVLRESMGQSRVTRGEGTPDLVITGALVLDHWGVIKADVGVRDGRIVALGKAGNPETMDGVHPDLVIGPNTEILAGNGKILTAGGIDCHVHFICPQIVPEALGNGITTLIGGGTGPAEGTKATTVTPGSWYLARMLEAMDDQPVNVALLGKGNTVSHEAMWEQLRAGASGFKLHEDWGTTPAAIDACLTVADASGVQVSIHTDTLNEAGYVESTLAAINGRAIHSYHTEGAGGGHAPDIITVAGYGHILPSSTNPTRPHTVNTLSEHLDMLMVCHHLSPSIPEDLAFAESRIRPSTIAAEDLLHDLGAISMIGSDAQAMGRIGEVVLRTWQTAHVMKTRRGLLEGDVHNDNLRARRYVAKYTIAPAVAHGMEQEIGSIEKGKLADLVLWDPAFFGVRPHVVVKGGMIAWAQMGDANASIPTPQPILPRPMFGAAPKVAAATSVHFVAPQAIDDGLASRLNVDRRLVAVENVRQRGKADMPENTATPDIKVDPDTFTVRIDGEVWEEKPATSLPMAQRYFMF</sequence>
<evidence type="ECO:0000256" key="3">
    <source>
        <dbReference type="ARBA" id="ARBA00022723"/>
    </source>
</evidence>
<dbReference type="Gene3D" id="2.30.40.10">
    <property type="entry name" value="Urease, subunit C, domain 1"/>
    <property type="match status" value="1"/>
</dbReference>
<dbReference type="Proteomes" id="UP001235712">
    <property type="component" value="Unassembled WGS sequence"/>
</dbReference>
<dbReference type="InterPro" id="IPR029754">
    <property type="entry name" value="Urease_Ni-bd"/>
</dbReference>
<dbReference type="GO" id="GO:0009039">
    <property type="term" value="F:urease activity"/>
    <property type="evidence" value="ECO:0007669"/>
    <property type="project" value="UniProtKB-EC"/>
</dbReference>
<evidence type="ECO:0000313" key="12">
    <source>
        <dbReference type="EMBL" id="MDP9825770.1"/>
    </source>
</evidence>
<keyword evidence="4 6" id="KW-0378">Hydrolase</keyword>
<feature type="binding site" description="via carbamate group" evidence="6">
    <location>
        <position position="223"/>
    </location>
    <ligand>
        <name>Ni(2+)</name>
        <dbReference type="ChEBI" id="CHEBI:49786"/>
        <label>2</label>
    </ligand>
</feature>
<evidence type="ECO:0000256" key="6">
    <source>
        <dbReference type="HAMAP-Rule" id="MF_01953"/>
    </source>
</evidence>
<evidence type="ECO:0000256" key="1">
    <source>
        <dbReference type="ARBA" id="ARBA00004897"/>
    </source>
</evidence>
<comment type="catalytic activity">
    <reaction evidence="5 6 9">
        <text>urea + 2 H2O + H(+) = hydrogencarbonate + 2 NH4(+)</text>
        <dbReference type="Rhea" id="RHEA:20557"/>
        <dbReference type="ChEBI" id="CHEBI:15377"/>
        <dbReference type="ChEBI" id="CHEBI:15378"/>
        <dbReference type="ChEBI" id="CHEBI:16199"/>
        <dbReference type="ChEBI" id="CHEBI:17544"/>
        <dbReference type="ChEBI" id="CHEBI:28938"/>
        <dbReference type="EC" id="3.5.1.5"/>
    </reaction>
</comment>
<keyword evidence="3 6" id="KW-0479">Metal-binding</keyword>
<keyword evidence="2 6" id="KW-0533">Nickel</keyword>
<feature type="active site" description="Proton donor" evidence="6 8">
    <location>
        <position position="326"/>
    </location>
</feature>
<gene>
    <name evidence="6" type="primary">ureC</name>
    <name evidence="12" type="ORF">J2S57_001519</name>
</gene>
<dbReference type="RefSeq" id="WP_307239888.1">
    <property type="nucleotide sequence ID" value="NZ_JAUSQZ010000001.1"/>
</dbReference>
<dbReference type="InterPro" id="IPR006680">
    <property type="entry name" value="Amidohydro-rel"/>
</dbReference>
<dbReference type="Gene3D" id="3.20.20.140">
    <property type="entry name" value="Metal-dependent hydrolases"/>
    <property type="match status" value="1"/>
</dbReference>
<dbReference type="SUPFAM" id="SSF51556">
    <property type="entry name" value="Metallo-dependent hydrolases"/>
    <property type="match status" value="1"/>
</dbReference>
<dbReference type="NCBIfam" id="NF009685">
    <property type="entry name" value="PRK13206.1"/>
    <property type="match status" value="1"/>
</dbReference>
<keyword evidence="6 8" id="KW-0963">Cytoplasm</keyword>
<evidence type="ECO:0000256" key="9">
    <source>
        <dbReference type="RuleBase" id="RU000510"/>
    </source>
</evidence>
<dbReference type="HAMAP" id="MF_01953">
    <property type="entry name" value="Urease_alpha"/>
    <property type="match status" value="1"/>
</dbReference>
<dbReference type="PANTHER" id="PTHR43440">
    <property type="entry name" value="UREASE"/>
    <property type="match status" value="1"/>
</dbReference>
<feature type="domain" description="Urease" evidence="11">
    <location>
        <begin position="135"/>
        <end position="572"/>
    </location>
</feature>
<evidence type="ECO:0000256" key="8">
    <source>
        <dbReference type="PROSITE-ProRule" id="PRU00700"/>
    </source>
</evidence>
<evidence type="ECO:0000313" key="13">
    <source>
        <dbReference type="Proteomes" id="UP001235712"/>
    </source>
</evidence>
<dbReference type="PROSITE" id="PS01120">
    <property type="entry name" value="UREASE_1"/>
    <property type="match status" value="1"/>
</dbReference>
<evidence type="ECO:0000256" key="5">
    <source>
        <dbReference type="ARBA" id="ARBA00047778"/>
    </source>
</evidence>
<comment type="cofactor">
    <cofactor evidence="6 9">
        <name>Ni cation</name>
        <dbReference type="ChEBI" id="CHEBI:25516"/>
    </cofactor>
    <text evidence="6 9">Binds 2 nickel ions per subunit.</text>
</comment>